<feature type="transmembrane region" description="Helical" evidence="1">
    <location>
        <begin position="149"/>
        <end position="167"/>
    </location>
</feature>
<proteinExistence type="predicted"/>
<organism evidence="2 3">
    <name type="scientific">Calocera cornea HHB12733</name>
    <dbReference type="NCBI Taxonomy" id="1353952"/>
    <lineage>
        <taxon>Eukaryota</taxon>
        <taxon>Fungi</taxon>
        <taxon>Dikarya</taxon>
        <taxon>Basidiomycota</taxon>
        <taxon>Agaricomycotina</taxon>
        <taxon>Dacrymycetes</taxon>
        <taxon>Dacrymycetales</taxon>
        <taxon>Dacrymycetaceae</taxon>
        <taxon>Calocera</taxon>
    </lineage>
</organism>
<evidence type="ECO:0000313" key="3">
    <source>
        <dbReference type="Proteomes" id="UP000076842"/>
    </source>
</evidence>
<dbReference type="Proteomes" id="UP000076842">
    <property type="component" value="Unassembled WGS sequence"/>
</dbReference>
<feature type="transmembrane region" description="Helical" evidence="1">
    <location>
        <begin position="27"/>
        <end position="49"/>
    </location>
</feature>
<reference evidence="2 3" key="1">
    <citation type="journal article" date="2016" name="Mol. Biol. Evol.">
        <title>Comparative Genomics of Early-Diverging Mushroom-Forming Fungi Provides Insights into the Origins of Lignocellulose Decay Capabilities.</title>
        <authorList>
            <person name="Nagy L.G."/>
            <person name="Riley R."/>
            <person name="Tritt A."/>
            <person name="Adam C."/>
            <person name="Daum C."/>
            <person name="Floudas D."/>
            <person name="Sun H."/>
            <person name="Yadav J.S."/>
            <person name="Pangilinan J."/>
            <person name="Larsson K.H."/>
            <person name="Matsuura K."/>
            <person name="Barry K."/>
            <person name="Labutti K."/>
            <person name="Kuo R."/>
            <person name="Ohm R.A."/>
            <person name="Bhattacharya S.S."/>
            <person name="Shirouzu T."/>
            <person name="Yoshinaga Y."/>
            <person name="Martin F.M."/>
            <person name="Grigoriev I.V."/>
            <person name="Hibbett D.S."/>
        </authorList>
    </citation>
    <scope>NUCLEOTIDE SEQUENCE [LARGE SCALE GENOMIC DNA]</scope>
    <source>
        <strain evidence="2 3">HHB12733</strain>
    </source>
</reference>
<dbReference type="OrthoDB" id="3250682at2759"/>
<evidence type="ECO:0000313" key="2">
    <source>
        <dbReference type="EMBL" id="KZT50128.1"/>
    </source>
</evidence>
<keyword evidence="1" id="KW-0812">Transmembrane</keyword>
<protein>
    <submittedName>
        <fullName evidence="2">Uncharacterized protein</fullName>
    </submittedName>
</protein>
<evidence type="ECO:0000256" key="1">
    <source>
        <dbReference type="SAM" id="Phobius"/>
    </source>
</evidence>
<dbReference type="EMBL" id="KV424227">
    <property type="protein sequence ID" value="KZT50128.1"/>
    <property type="molecule type" value="Genomic_DNA"/>
</dbReference>
<accession>A0A165C203</accession>
<sequence>MVIESCVVFLADAVLTWRVWMVYNRRLLVVGPSIALWLGTIGCTIYLLVLELSSMSPSLGPDEPLLVSATQWLMAAEILTLVQNTLATLLIAFRLWRMDRKVSRYREGSLITVVWVVIESGALFSALWITEIAPNAAGYEPGILAVSQLATPVVGIAFSLLIVRVGLGLTNDFPVQKGATPISSSITSVAVPREVDLEEGPSWESEGWNR</sequence>
<feature type="transmembrane region" description="Helical" evidence="1">
    <location>
        <begin position="108"/>
        <end position="129"/>
    </location>
</feature>
<dbReference type="STRING" id="1353952.A0A165C203"/>
<feature type="transmembrane region" description="Helical" evidence="1">
    <location>
        <begin position="69"/>
        <end position="96"/>
    </location>
</feature>
<keyword evidence="1" id="KW-1133">Transmembrane helix</keyword>
<gene>
    <name evidence="2" type="ORF">CALCODRAFT_559235</name>
</gene>
<dbReference type="AlphaFoldDB" id="A0A165C203"/>
<dbReference type="InParanoid" id="A0A165C203"/>
<name>A0A165C203_9BASI</name>
<keyword evidence="1" id="KW-0472">Membrane</keyword>
<keyword evidence="3" id="KW-1185">Reference proteome</keyword>